<dbReference type="Gene3D" id="1.25.40.20">
    <property type="entry name" value="Ankyrin repeat-containing domain"/>
    <property type="match status" value="3"/>
</dbReference>
<reference evidence="5" key="1">
    <citation type="journal article" date="2017" name="Nat. Microbiol.">
        <title>Global analysis of biosynthetic gene clusters reveals vast potential of secondary metabolite production in Penicillium species.</title>
        <authorList>
            <person name="Nielsen J.C."/>
            <person name="Grijseels S."/>
            <person name="Prigent S."/>
            <person name="Ji B."/>
            <person name="Dainat J."/>
            <person name="Nielsen K.F."/>
            <person name="Frisvad J.C."/>
            <person name="Workman M."/>
            <person name="Nielsen J."/>
        </authorList>
    </citation>
    <scope>NUCLEOTIDE SEQUENCE [LARGE SCALE GENOMIC DNA]</scope>
    <source>
        <strain evidence="5">IBT 11843</strain>
    </source>
</reference>
<dbReference type="STRING" id="69771.A0A1V6PJ93"/>
<dbReference type="PROSITE" id="PS50088">
    <property type="entry name" value="ANK_REPEAT"/>
    <property type="match status" value="1"/>
</dbReference>
<dbReference type="SUPFAM" id="SSF48403">
    <property type="entry name" value="Ankyrin repeat"/>
    <property type="match status" value="1"/>
</dbReference>
<dbReference type="Proteomes" id="UP000191522">
    <property type="component" value="Unassembled WGS sequence"/>
</dbReference>
<organism evidence="4 5">
    <name type="scientific">Penicillium decumbens</name>
    <dbReference type="NCBI Taxonomy" id="69771"/>
    <lineage>
        <taxon>Eukaryota</taxon>
        <taxon>Fungi</taxon>
        <taxon>Dikarya</taxon>
        <taxon>Ascomycota</taxon>
        <taxon>Pezizomycotina</taxon>
        <taxon>Eurotiomycetes</taxon>
        <taxon>Eurotiomycetidae</taxon>
        <taxon>Eurotiales</taxon>
        <taxon>Aspergillaceae</taxon>
        <taxon>Penicillium</taxon>
    </lineage>
</organism>
<dbReference type="InterPro" id="IPR036770">
    <property type="entry name" value="Ankyrin_rpt-contain_sf"/>
</dbReference>
<evidence type="ECO:0000313" key="5">
    <source>
        <dbReference type="Proteomes" id="UP000191522"/>
    </source>
</evidence>
<proteinExistence type="predicted"/>
<feature type="repeat" description="ANK" evidence="3">
    <location>
        <begin position="94"/>
        <end position="115"/>
    </location>
</feature>
<keyword evidence="5" id="KW-1185">Reference proteome</keyword>
<dbReference type="OrthoDB" id="20872at2759"/>
<accession>A0A1V6PJ93</accession>
<evidence type="ECO:0000256" key="2">
    <source>
        <dbReference type="ARBA" id="ARBA00023043"/>
    </source>
</evidence>
<name>A0A1V6PJ93_PENDC</name>
<dbReference type="PROSITE" id="PS50297">
    <property type="entry name" value="ANK_REP_REGION"/>
    <property type="match status" value="1"/>
</dbReference>
<dbReference type="PANTHER" id="PTHR24198">
    <property type="entry name" value="ANKYRIN REPEAT AND PROTEIN KINASE DOMAIN-CONTAINING PROTEIN"/>
    <property type="match status" value="1"/>
</dbReference>
<gene>
    <name evidence="4" type="ORF">PENDEC_c003G01486</name>
</gene>
<keyword evidence="2 3" id="KW-0040">ANK repeat</keyword>
<dbReference type="OMA" id="QHVFFYA"/>
<dbReference type="AlphaFoldDB" id="A0A1V6PJ93"/>
<keyword evidence="1" id="KW-0677">Repeat</keyword>
<dbReference type="SMART" id="SM00248">
    <property type="entry name" value="ANK"/>
    <property type="match status" value="9"/>
</dbReference>
<dbReference type="PANTHER" id="PTHR24198:SF165">
    <property type="entry name" value="ANKYRIN REPEAT-CONTAINING PROTEIN-RELATED"/>
    <property type="match status" value="1"/>
</dbReference>
<dbReference type="Pfam" id="PF12796">
    <property type="entry name" value="Ank_2"/>
    <property type="match status" value="2"/>
</dbReference>
<dbReference type="Pfam" id="PF00023">
    <property type="entry name" value="Ank"/>
    <property type="match status" value="2"/>
</dbReference>
<evidence type="ECO:0000313" key="4">
    <source>
        <dbReference type="EMBL" id="OQD77051.1"/>
    </source>
</evidence>
<protein>
    <submittedName>
        <fullName evidence="4">Uncharacterized protein</fullName>
    </submittedName>
</protein>
<comment type="caution">
    <text evidence="4">The sequence shown here is derived from an EMBL/GenBank/DDBJ whole genome shotgun (WGS) entry which is preliminary data.</text>
</comment>
<dbReference type="InterPro" id="IPR002110">
    <property type="entry name" value="Ankyrin_rpt"/>
</dbReference>
<evidence type="ECO:0000256" key="1">
    <source>
        <dbReference type="ARBA" id="ARBA00022737"/>
    </source>
</evidence>
<sequence length="436" mass="48531">MVIIISRPLISLPIELLILISEYLISNADFSALARTNSLFYNLLNTRLYTRDAASGNQVALSWAAIFNRKNTGLKSIGAGADVQSFTDFDTRIKGCTPLMLAAYHGSIEMLQLLLTFEEVNPNSRDRKYIRPPISWAIKQNHTAVVRALLNDDRIDVNLQDKWGDTPLMIAVEYRPGFISTLLQKGMADPRIANHHRATPLSRAAMLNVDGADLLLAAHIQCILEGDNTANHCQHVFFHAAIVGQLEIVEYLVSYFGEKLDPNGERNGHGRGAFAIAAERNHVDVVRYLCGWDKTNPNLSDSWEHDTPLFRAAKYGRTDMVKALLECERVNVEQGNVRGTRPLAIAAASNRDDIVRCLLKGPRRANVNTMDDNCHTPLHQAAIFGHLQAVDALLEAEDIEPTWSDGVDCMTPLDAAMQYGHHDIADRLRQYLAQSS</sequence>
<evidence type="ECO:0000256" key="3">
    <source>
        <dbReference type="PROSITE-ProRule" id="PRU00023"/>
    </source>
</evidence>
<dbReference type="EMBL" id="MDYL01000003">
    <property type="protein sequence ID" value="OQD77051.1"/>
    <property type="molecule type" value="Genomic_DNA"/>
</dbReference>